<keyword evidence="2" id="KW-1185">Reference proteome</keyword>
<evidence type="ECO:0000313" key="1">
    <source>
        <dbReference type="EMBL" id="CAB3393335.1"/>
    </source>
</evidence>
<gene>
    <name evidence="1" type="ORF">FAVT5_2328</name>
</gene>
<sequence>MRHSVLVFICAVEPLQVLLLKRTAERGGWWQPVTGHVEPGSGRRRRRGGKPGRRRGGCRTG</sequence>
<protein>
    <submittedName>
        <fullName evidence="1">Dihydroneopterin triphosphate diphosphatase</fullName>
    </submittedName>
</protein>
<dbReference type="Proteomes" id="UP000501793">
    <property type="component" value="Chromosome"/>
</dbReference>
<accession>A0ACA8ZAD0</accession>
<dbReference type="EMBL" id="LR792684">
    <property type="protein sequence ID" value="CAB3393335.1"/>
    <property type="molecule type" value="Genomic_DNA"/>
</dbReference>
<reference evidence="1" key="1">
    <citation type="submission" date="2020-04" db="EMBL/GenBank/DDBJ databases">
        <authorList>
            <person name="Hogendoorn C."/>
        </authorList>
    </citation>
    <scope>NUCLEOTIDE SEQUENCE</scope>
    <source>
        <strain evidence="1">FAVT5</strain>
    </source>
</reference>
<evidence type="ECO:0000313" key="2">
    <source>
        <dbReference type="Proteomes" id="UP000501793"/>
    </source>
</evidence>
<name>A0ACA8ZAD0_9BACL</name>
<proteinExistence type="predicted"/>
<organism evidence="1 2">
    <name type="scientific">Kyrpidia spormannii</name>
    <dbReference type="NCBI Taxonomy" id="2055160"/>
    <lineage>
        <taxon>Bacteria</taxon>
        <taxon>Bacillati</taxon>
        <taxon>Bacillota</taxon>
        <taxon>Bacilli</taxon>
        <taxon>Bacillales</taxon>
        <taxon>Alicyclobacillaceae</taxon>
        <taxon>Kyrpidia</taxon>
    </lineage>
</organism>